<dbReference type="Pfam" id="PF13485">
    <property type="entry name" value="Peptidase_MA_2"/>
    <property type="match status" value="1"/>
</dbReference>
<dbReference type="AlphaFoldDB" id="A0A5D0MN33"/>
<accession>A0A5D0MN33</accession>
<reference evidence="2" key="1">
    <citation type="submission" date="2019-08" db="EMBL/GenBank/DDBJ databases">
        <title>Genomic characterization of a novel candidate phylum (ARYD3) from a high temperature, high salinity tertiary oil reservoir in north central Oklahoma, USA.</title>
        <authorList>
            <person name="Youssef N.H."/>
            <person name="Yadav A."/>
            <person name="Elshahed M.S."/>
        </authorList>
    </citation>
    <scope>NUCLEOTIDE SEQUENCE [LARGE SCALE GENOMIC DNA]</scope>
    <source>
        <strain evidence="2">ARYD3</strain>
    </source>
</reference>
<dbReference type="InterPro" id="IPR039568">
    <property type="entry name" value="Peptidase_MA-like_dom"/>
</dbReference>
<organism evidence="2 3">
    <name type="scientific">Candidatus Mcinerneyibacterium aminivorans</name>
    <dbReference type="NCBI Taxonomy" id="2703815"/>
    <lineage>
        <taxon>Bacteria</taxon>
        <taxon>Candidatus Macinerneyibacteriota</taxon>
        <taxon>Candidatus Mcinerneyibacteria</taxon>
        <taxon>Candidatus Mcinerneyibacteriales</taxon>
        <taxon>Candidatus Mcinerneyibacteriaceae</taxon>
        <taxon>Candidatus Mcinerneyibacterium</taxon>
    </lineage>
</organism>
<protein>
    <recommendedName>
        <fullName evidence="1">Peptidase MA-like domain-containing protein</fullName>
    </recommendedName>
</protein>
<name>A0A5D0MN33_9BACT</name>
<feature type="domain" description="Peptidase MA-like" evidence="1">
    <location>
        <begin position="83"/>
        <end position="268"/>
    </location>
</feature>
<dbReference type="Proteomes" id="UP000324143">
    <property type="component" value="Unassembled WGS sequence"/>
</dbReference>
<dbReference type="EMBL" id="VSIX01000012">
    <property type="protein sequence ID" value="TYB31999.1"/>
    <property type="molecule type" value="Genomic_DNA"/>
</dbReference>
<gene>
    <name evidence="2" type="ORF">FXF47_01275</name>
</gene>
<evidence type="ECO:0000313" key="3">
    <source>
        <dbReference type="Proteomes" id="UP000324143"/>
    </source>
</evidence>
<keyword evidence="3" id="KW-1185">Reference proteome</keyword>
<evidence type="ECO:0000259" key="1">
    <source>
        <dbReference type="Pfam" id="PF13485"/>
    </source>
</evidence>
<proteinExistence type="predicted"/>
<comment type="caution">
    <text evidence="2">The sequence shown here is derived from an EMBL/GenBank/DDBJ whole genome shotgun (WGS) entry which is preliminary data.</text>
</comment>
<evidence type="ECO:0000313" key="2">
    <source>
        <dbReference type="EMBL" id="TYB31999.1"/>
    </source>
</evidence>
<sequence>MRKIICFIILLFSITCLSYSIETSFGKFKYYPKNINWKKTSTENFNIYYSGTEKSMIPVLAQFAEDAYNFNAEIFNDTLKNKLNIVLYSSPLYFSQNQIYPYFLPPNVAGFATFKRDRIVIPFNGDLKRFQELIYHETSHIFQYHKFLKNPLTGILAEEIQLSTWIFEGLSERAVSEFSSDGYMILKDAVLNGYLHSAEYMKNNQNYDYLAYQQSHSMINYLNEYYSVKKFDDFLNSVNYTLNIDRSLQKVYDFTFDEFYIKWKNYIANKIYKNQQGKKSIINNKNSKLIKKNNIILFDNENFYIEYSENKLSRKSFENDNYNELLFKSTPFKHLIYSKNMIDISQNELFLVFSYYNNNNYYAGIYNFATKSLKTIKLPSITNIDKIKFFDQNIYILGSKGLSSIIYKVNQNYRISTYFESKNNIKAFLIINDNLIYFSSYGSKTYIHFNNKIKQINGEIKKAEKYSSNSVIMLITRNTENFLSHLNLNNFEIYKFMDYKEPITDFNFSKNNLILNILNNKTNITLITSFPEYHNKISTRDIYRVPKIEDDITYKAENIQSSKPNLIPRFENLFSGLSIEENKYLRLSIGSSFNNILNESILNWQIGTFLKKDTKIDFSIDYLKTGNRPNFNINLSKRTKFRNDKEFYKNQLQTRIIYPLSISSSINLTGGYYLYGFDDNNLNDNLFLGGYYSFDDTYGRVFPFYGKRFFIYLGYLSNSSLNYEFKLDSRYYYLPFMFRFFYQTSDLLYFDDTYIRGYRDKYFASKNKIVFNSEIRIPLVANIPTLKKNNTLPLMTVYSFFDIGLFADNLNSTKLYEEKKLIDPVSSIGYGFSVHFSRMLSLDFSFSHKTDLKNINENPVFEFSINKELY</sequence>